<keyword evidence="2" id="KW-0695">RNA-directed DNA polymerase</keyword>
<protein>
    <submittedName>
        <fullName evidence="2">RNA-directed DNA polymerase from mobile element jockey</fullName>
    </submittedName>
</protein>
<dbReference type="InterPro" id="IPR000477">
    <property type="entry name" value="RT_dom"/>
</dbReference>
<organism evidence="2 3">
    <name type="scientific">Eumeta variegata</name>
    <name type="common">Bagworm moth</name>
    <name type="synonym">Eumeta japonica</name>
    <dbReference type="NCBI Taxonomy" id="151549"/>
    <lineage>
        <taxon>Eukaryota</taxon>
        <taxon>Metazoa</taxon>
        <taxon>Ecdysozoa</taxon>
        <taxon>Arthropoda</taxon>
        <taxon>Hexapoda</taxon>
        <taxon>Insecta</taxon>
        <taxon>Pterygota</taxon>
        <taxon>Neoptera</taxon>
        <taxon>Endopterygota</taxon>
        <taxon>Lepidoptera</taxon>
        <taxon>Glossata</taxon>
        <taxon>Ditrysia</taxon>
        <taxon>Tineoidea</taxon>
        <taxon>Psychidae</taxon>
        <taxon>Oiketicinae</taxon>
        <taxon>Eumeta</taxon>
    </lineage>
</organism>
<evidence type="ECO:0000259" key="1">
    <source>
        <dbReference type="PROSITE" id="PS50878"/>
    </source>
</evidence>
<dbReference type="OrthoDB" id="10065625at2759"/>
<dbReference type="PANTHER" id="PTHR19446">
    <property type="entry name" value="REVERSE TRANSCRIPTASES"/>
    <property type="match status" value="1"/>
</dbReference>
<accession>A0A4C1XBD2</accession>
<keyword evidence="2" id="KW-0548">Nucleotidyltransferase</keyword>
<dbReference type="Proteomes" id="UP000299102">
    <property type="component" value="Unassembled WGS sequence"/>
</dbReference>
<dbReference type="GO" id="GO:0003964">
    <property type="term" value="F:RNA-directed DNA polymerase activity"/>
    <property type="evidence" value="ECO:0007669"/>
    <property type="project" value="UniProtKB-KW"/>
</dbReference>
<keyword evidence="3" id="KW-1185">Reference proteome</keyword>
<evidence type="ECO:0000313" key="3">
    <source>
        <dbReference type="Proteomes" id="UP000299102"/>
    </source>
</evidence>
<keyword evidence="2" id="KW-0808">Transferase</keyword>
<sequence>MAAKHNQGCHTAEIFLDIEKAFDRVWHSGVLHKLLVNTQIPSALVRTVVSFLGGARFFVAVEDVTSDPRPICAGVLQGIFLSPCLYAVFTDDISTHPDQLQDCEEDVMLTLYADDSAYLALFHGADLSVAKVQGMLLPDWLDKWRVTVNVTKTATYKSTNSVSCHQS</sequence>
<dbReference type="PROSITE" id="PS50878">
    <property type="entry name" value="RT_POL"/>
    <property type="match status" value="1"/>
</dbReference>
<name>A0A4C1XBD2_EUMVA</name>
<reference evidence="2 3" key="1">
    <citation type="journal article" date="2019" name="Commun. Biol.">
        <title>The bagworm genome reveals a unique fibroin gene that provides high tensile strength.</title>
        <authorList>
            <person name="Kono N."/>
            <person name="Nakamura H."/>
            <person name="Ohtoshi R."/>
            <person name="Tomita M."/>
            <person name="Numata K."/>
            <person name="Arakawa K."/>
        </authorList>
    </citation>
    <scope>NUCLEOTIDE SEQUENCE [LARGE SCALE GENOMIC DNA]</scope>
</reference>
<dbReference type="EMBL" id="BGZK01000805">
    <property type="protein sequence ID" value="GBP61146.1"/>
    <property type="molecule type" value="Genomic_DNA"/>
</dbReference>
<dbReference type="STRING" id="151549.A0A4C1XBD2"/>
<comment type="caution">
    <text evidence="2">The sequence shown here is derived from an EMBL/GenBank/DDBJ whole genome shotgun (WGS) entry which is preliminary data.</text>
</comment>
<dbReference type="Pfam" id="PF00078">
    <property type="entry name" value="RVT_1"/>
    <property type="match status" value="1"/>
</dbReference>
<gene>
    <name evidence="2" type="primary">pol</name>
    <name evidence="2" type="ORF">EVAR_46797_1</name>
</gene>
<proteinExistence type="predicted"/>
<dbReference type="AlphaFoldDB" id="A0A4C1XBD2"/>
<evidence type="ECO:0000313" key="2">
    <source>
        <dbReference type="EMBL" id="GBP61146.1"/>
    </source>
</evidence>
<feature type="domain" description="Reverse transcriptase" evidence="1">
    <location>
        <begin position="1"/>
        <end position="167"/>
    </location>
</feature>